<dbReference type="RefSeq" id="WP_334465540.1">
    <property type="nucleotide sequence ID" value="NZ_BAABCB010000030.1"/>
</dbReference>
<dbReference type="Proteomes" id="UP001501682">
    <property type="component" value="Unassembled WGS sequence"/>
</dbReference>
<evidence type="ECO:0008006" key="3">
    <source>
        <dbReference type="Google" id="ProtNLM"/>
    </source>
</evidence>
<protein>
    <recommendedName>
        <fullName evidence="3">Lipoprotein</fullName>
    </recommendedName>
</protein>
<sequence length="163" mass="18661">MKNIYLLSILVTILVTSCRSGLQSSELPELSVNPYSTSQLIEHDTQGIVTLLGSSDEFRVKQDAIDNAQKKAIRHLLYIGFPGTDMKNPMIKKGKRVETENKAFFDQFYKSGYKQYITSNQVEYFDCEDATKQCITAASTFKLNYNLLRRDLERNKILNKIGF</sequence>
<accession>A0ABP8D219</accession>
<comment type="caution">
    <text evidence="1">The sequence shown here is derived from an EMBL/GenBank/DDBJ whole genome shotgun (WGS) entry which is preliminary data.</text>
</comment>
<keyword evidence="2" id="KW-1185">Reference proteome</keyword>
<reference evidence="2" key="1">
    <citation type="journal article" date="2019" name="Int. J. Syst. Evol. Microbiol.">
        <title>The Global Catalogue of Microorganisms (GCM) 10K type strain sequencing project: providing services to taxonomists for standard genome sequencing and annotation.</title>
        <authorList>
            <consortium name="The Broad Institute Genomics Platform"/>
            <consortium name="The Broad Institute Genome Sequencing Center for Infectious Disease"/>
            <person name="Wu L."/>
            <person name="Ma J."/>
        </authorList>
    </citation>
    <scope>NUCLEOTIDE SEQUENCE [LARGE SCALE GENOMIC DNA]</scope>
    <source>
        <strain evidence="2">JCM 17633</strain>
    </source>
</reference>
<organism evidence="1 2">
    <name type="scientific">Winogradskyella damuponensis</name>
    <dbReference type="NCBI Taxonomy" id="943939"/>
    <lineage>
        <taxon>Bacteria</taxon>
        <taxon>Pseudomonadati</taxon>
        <taxon>Bacteroidota</taxon>
        <taxon>Flavobacteriia</taxon>
        <taxon>Flavobacteriales</taxon>
        <taxon>Flavobacteriaceae</taxon>
        <taxon>Winogradskyella</taxon>
    </lineage>
</organism>
<evidence type="ECO:0000313" key="2">
    <source>
        <dbReference type="Proteomes" id="UP001501682"/>
    </source>
</evidence>
<dbReference type="EMBL" id="BAABCB010000030">
    <property type="protein sequence ID" value="GAA4246206.1"/>
    <property type="molecule type" value="Genomic_DNA"/>
</dbReference>
<name>A0ABP8D219_9FLAO</name>
<dbReference type="PROSITE" id="PS51257">
    <property type="entry name" value="PROKAR_LIPOPROTEIN"/>
    <property type="match status" value="1"/>
</dbReference>
<evidence type="ECO:0000313" key="1">
    <source>
        <dbReference type="EMBL" id="GAA4246206.1"/>
    </source>
</evidence>
<proteinExistence type="predicted"/>
<gene>
    <name evidence="1" type="ORF">GCM10022292_31680</name>
</gene>